<evidence type="ECO:0000256" key="3">
    <source>
        <dbReference type="ARBA" id="ARBA00022598"/>
    </source>
</evidence>
<evidence type="ECO:0000256" key="17">
    <source>
        <dbReference type="ARBA" id="ARBA00023211"/>
    </source>
</evidence>
<evidence type="ECO:0000313" key="23">
    <source>
        <dbReference type="EMBL" id="MDQ0325811.1"/>
    </source>
</evidence>
<keyword evidence="3 23" id="KW-0436">Ligase</keyword>
<feature type="region of interest" description="Disordered" evidence="21">
    <location>
        <begin position="534"/>
        <end position="591"/>
    </location>
</feature>
<proteinExistence type="predicted"/>
<feature type="compositionally biased region" description="Low complexity" evidence="21">
    <location>
        <begin position="214"/>
        <end position="223"/>
    </location>
</feature>
<evidence type="ECO:0000313" key="24">
    <source>
        <dbReference type="Proteomes" id="UP001230253"/>
    </source>
</evidence>
<dbReference type="PANTHER" id="PTHR42705">
    <property type="entry name" value="BIFUNCTIONAL NON-HOMOLOGOUS END JOINING PROTEIN LIGD"/>
    <property type="match status" value="1"/>
</dbReference>
<dbReference type="NCBIfam" id="NF004628">
    <property type="entry name" value="PRK05972.1"/>
    <property type="match status" value="1"/>
</dbReference>
<organism evidence="23 24">
    <name type="scientific">Rhodopseudomonas julia</name>
    <dbReference type="NCBI Taxonomy" id="200617"/>
    <lineage>
        <taxon>Bacteria</taxon>
        <taxon>Pseudomonadati</taxon>
        <taxon>Pseudomonadota</taxon>
        <taxon>Alphaproteobacteria</taxon>
        <taxon>Hyphomicrobiales</taxon>
        <taxon>Nitrobacteraceae</taxon>
        <taxon>Rhodopseudomonas</taxon>
    </lineage>
</organism>
<keyword evidence="13" id="KW-0239">DNA-directed DNA polymerase</keyword>
<dbReference type="EMBL" id="JAUSUK010000001">
    <property type="protein sequence ID" value="MDQ0325811.1"/>
    <property type="molecule type" value="Genomic_DNA"/>
</dbReference>
<dbReference type="InterPro" id="IPR012340">
    <property type="entry name" value="NA-bd_OB-fold"/>
</dbReference>
<feature type="compositionally biased region" description="Low complexity" evidence="21">
    <location>
        <begin position="575"/>
        <end position="588"/>
    </location>
</feature>
<dbReference type="CDD" id="cd07906">
    <property type="entry name" value="Adenylation_DNA_ligase_LigD_LigC"/>
    <property type="match status" value="1"/>
</dbReference>
<evidence type="ECO:0000256" key="10">
    <source>
        <dbReference type="ARBA" id="ARBA00022801"/>
    </source>
</evidence>
<evidence type="ECO:0000256" key="14">
    <source>
        <dbReference type="ARBA" id="ARBA00023125"/>
    </source>
</evidence>
<feature type="domain" description="ATP-dependent DNA ligase family profile" evidence="22">
    <location>
        <begin position="334"/>
        <end position="418"/>
    </location>
</feature>
<evidence type="ECO:0000256" key="20">
    <source>
        <dbReference type="ARBA" id="ARBA00034003"/>
    </source>
</evidence>
<feature type="compositionally biased region" description="Basic and acidic residues" evidence="21">
    <location>
        <begin position="554"/>
        <end position="565"/>
    </location>
</feature>
<dbReference type="InterPro" id="IPR014146">
    <property type="entry name" value="LigD_ligase_dom"/>
</dbReference>
<keyword evidence="10" id="KW-0378">Hydrolase</keyword>
<keyword evidence="8" id="KW-0547">Nucleotide-binding</keyword>
<keyword evidence="4" id="KW-0808">Transferase</keyword>
<comment type="cofactor">
    <cofactor evidence="1">
        <name>Mn(2+)</name>
        <dbReference type="ChEBI" id="CHEBI:29035"/>
    </cofactor>
</comment>
<evidence type="ECO:0000256" key="6">
    <source>
        <dbReference type="ARBA" id="ARBA00022722"/>
    </source>
</evidence>
<keyword evidence="24" id="KW-1185">Reference proteome</keyword>
<dbReference type="PANTHER" id="PTHR42705:SF2">
    <property type="entry name" value="BIFUNCTIONAL NON-HOMOLOGOUS END JOINING PROTEIN LIGD"/>
    <property type="match status" value="1"/>
</dbReference>
<keyword evidence="11" id="KW-0269">Exonuclease</keyword>
<dbReference type="Pfam" id="PF04679">
    <property type="entry name" value="DNA_ligase_A_C"/>
    <property type="match status" value="1"/>
</dbReference>
<dbReference type="CDD" id="cd07971">
    <property type="entry name" value="OBF_DNA_ligase_LigD"/>
    <property type="match status" value="1"/>
</dbReference>
<evidence type="ECO:0000256" key="11">
    <source>
        <dbReference type="ARBA" id="ARBA00022839"/>
    </source>
</evidence>
<protein>
    <recommendedName>
        <fullName evidence="2">DNA ligase (ATP)</fullName>
        <ecNumber evidence="2">6.5.1.1</ecNumber>
    </recommendedName>
    <alternativeName>
        <fullName evidence="19">NHEJ DNA polymerase</fullName>
    </alternativeName>
</protein>
<dbReference type="Pfam" id="PF13298">
    <property type="entry name" value="LigD_N"/>
    <property type="match status" value="1"/>
</dbReference>
<dbReference type="SUPFAM" id="SSF56091">
    <property type="entry name" value="DNA ligase/mRNA capping enzyme, catalytic domain"/>
    <property type="match status" value="1"/>
</dbReference>
<keyword evidence="18" id="KW-0511">Multifunctional enzyme</keyword>
<dbReference type="RefSeq" id="WP_307153969.1">
    <property type="nucleotide sequence ID" value="NZ_JAUSUK010000001.1"/>
</dbReference>
<keyword evidence="6" id="KW-0540">Nuclease</keyword>
<dbReference type="GO" id="GO:0003910">
    <property type="term" value="F:DNA ligase (ATP) activity"/>
    <property type="evidence" value="ECO:0007669"/>
    <property type="project" value="UniProtKB-EC"/>
</dbReference>
<evidence type="ECO:0000256" key="15">
    <source>
        <dbReference type="ARBA" id="ARBA00023172"/>
    </source>
</evidence>
<feature type="compositionally biased region" description="Basic and acidic residues" evidence="21">
    <location>
        <begin position="13"/>
        <end position="24"/>
    </location>
</feature>
<feature type="region of interest" description="Disordered" evidence="21">
    <location>
        <begin position="13"/>
        <end position="32"/>
    </location>
</feature>
<dbReference type="Gene3D" id="3.30.1490.70">
    <property type="match status" value="1"/>
</dbReference>
<accession>A0ABU0C5M2</accession>
<dbReference type="Gene3D" id="3.90.920.10">
    <property type="entry name" value="DNA primase, PRIM domain"/>
    <property type="match status" value="1"/>
</dbReference>
<dbReference type="NCBIfam" id="TIGR02778">
    <property type="entry name" value="ligD_pol"/>
    <property type="match status" value="1"/>
</dbReference>
<dbReference type="Proteomes" id="UP001230253">
    <property type="component" value="Unassembled WGS sequence"/>
</dbReference>
<dbReference type="Pfam" id="PF21686">
    <property type="entry name" value="LigD_Prim-Pol"/>
    <property type="match status" value="1"/>
</dbReference>
<evidence type="ECO:0000256" key="2">
    <source>
        <dbReference type="ARBA" id="ARBA00012727"/>
    </source>
</evidence>
<dbReference type="NCBIfam" id="TIGR02779">
    <property type="entry name" value="NHEJ_ligase_lig"/>
    <property type="match status" value="1"/>
</dbReference>
<evidence type="ECO:0000256" key="8">
    <source>
        <dbReference type="ARBA" id="ARBA00022741"/>
    </source>
</evidence>
<evidence type="ECO:0000256" key="4">
    <source>
        <dbReference type="ARBA" id="ARBA00022679"/>
    </source>
</evidence>
<keyword evidence="7" id="KW-0479">Metal-binding</keyword>
<dbReference type="NCBIfam" id="TIGR02777">
    <property type="entry name" value="LigD_PE_dom"/>
    <property type="match status" value="1"/>
</dbReference>
<evidence type="ECO:0000256" key="7">
    <source>
        <dbReference type="ARBA" id="ARBA00022723"/>
    </source>
</evidence>
<sequence>MATTDLLKTYRTKRDFAKTQEPKGRHGKSKGASFVVQKHDATRLHYDFRLELDGVLKSWAVTKGPSLDPGEKRLAVHVEDHPLDYGGFEGTIPKGQYGGGTVMLWDRGTWEPLHDPHEGLKEGKLHFRLNGERMKGGWTLVKMRGRAKEKRENWLLIKERDETADDDDPLLKDHETSVATGRSMQAIAEGADSPVWESEPEKGSETAKGETGSKGKAAAKKSAGTKGAKAALPAFRAPQLATLVDAVPSGAGWVHEMKYDGYRLIVALGEGGPKFFTRSGQDWTAKFPKLAKAFAPLGRRSALVDGELVAFDDKGRTDFSSLQRAIGEGRDLAFFAFDLLEIDGEDVTGEKLSERKTRLKEFLKPLPKNSVVQFSEHVRGEGEKVLSALCAGGHEGIVSKKADSPYRSRRTKTWLKIKCTKRQEFVIGGWSPSERRTGFSSLLLGTFKDGKLRYHGRVGTGFDESDLDALSKRLKAIERKTPPFADAPKAVARGAHWVRPELVAEIAFTEFTGDNILRHPSFLGLREDKEASKVSLEKPVAATDAETSSTSKQEPGKQEPGKQEPGKQGSGKRGSSGASSPGAASAAGDGDDMRIAGVRLTSPDRVVFPSQGLSKRDLAEYYAAIGDWMLPYLAERPLSLVRCPQGRAKKCFFQKHDSGGFPDEMKRVEITEGSGDTEQYFYVDDLAGIVAGVQMGVMEFHIWGSRIDQIEKPERIVFDLDPDEGLDFGDVKTASFDLRDRLSDLGFQSFPMLSGGKGIHVIVPVTRRAEWPEVKAFARGFAVKLAEEAPDKYVATMSKAKRKGRIFIDYLRNERGSTAIAPFSTRSRDGAPVAAPVSWDELSSVKAANAYTVENLPKRLKALRGDPWGEYQSVRQSITKAAMKAVKGD</sequence>
<dbReference type="PROSITE" id="PS50160">
    <property type="entry name" value="DNA_LIGASE_A3"/>
    <property type="match status" value="1"/>
</dbReference>
<evidence type="ECO:0000256" key="18">
    <source>
        <dbReference type="ARBA" id="ARBA00023268"/>
    </source>
</evidence>
<evidence type="ECO:0000256" key="21">
    <source>
        <dbReference type="SAM" id="MobiDB-lite"/>
    </source>
</evidence>
<evidence type="ECO:0000256" key="19">
    <source>
        <dbReference type="ARBA" id="ARBA00029943"/>
    </source>
</evidence>
<keyword evidence="12" id="KW-0067">ATP-binding</keyword>
<dbReference type="InterPro" id="IPR033651">
    <property type="entry name" value="PaeLigD_Pol-like"/>
</dbReference>
<dbReference type="InterPro" id="IPR052171">
    <property type="entry name" value="NHEJ_LigD"/>
</dbReference>
<keyword evidence="14" id="KW-0238">DNA-binding</keyword>
<gene>
    <name evidence="23" type="ORF">J2R99_001660</name>
</gene>
<dbReference type="InterPro" id="IPR012310">
    <property type="entry name" value="DNA_ligase_ATP-dep_cent"/>
</dbReference>
<evidence type="ECO:0000256" key="16">
    <source>
        <dbReference type="ARBA" id="ARBA00023204"/>
    </source>
</evidence>
<evidence type="ECO:0000256" key="9">
    <source>
        <dbReference type="ARBA" id="ARBA00022763"/>
    </source>
</evidence>
<dbReference type="InterPro" id="IPR014143">
    <property type="entry name" value="NHEJ_ligase_prk"/>
</dbReference>
<dbReference type="Pfam" id="PF01068">
    <property type="entry name" value="DNA_ligase_A_M"/>
    <property type="match status" value="1"/>
</dbReference>
<evidence type="ECO:0000256" key="5">
    <source>
        <dbReference type="ARBA" id="ARBA00022695"/>
    </source>
</evidence>
<keyword evidence="16" id="KW-0234">DNA repair</keyword>
<evidence type="ECO:0000256" key="13">
    <source>
        <dbReference type="ARBA" id="ARBA00022932"/>
    </source>
</evidence>
<evidence type="ECO:0000259" key="22">
    <source>
        <dbReference type="PROSITE" id="PS50160"/>
    </source>
</evidence>
<evidence type="ECO:0000256" key="1">
    <source>
        <dbReference type="ARBA" id="ARBA00001936"/>
    </source>
</evidence>
<reference evidence="23 24" key="1">
    <citation type="submission" date="2023-07" db="EMBL/GenBank/DDBJ databases">
        <title>Genomic Encyclopedia of Type Strains, Phase IV (KMG-IV): sequencing the most valuable type-strain genomes for metagenomic binning, comparative biology and taxonomic classification.</title>
        <authorList>
            <person name="Goeker M."/>
        </authorList>
    </citation>
    <scope>NUCLEOTIDE SEQUENCE [LARGE SCALE GENOMIC DNA]</scope>
    <source>
        <strain evidence="23 24">DSM 11549</strain>
    </source>
</reference>
<comment type="caution">
    <text evidence="23">The sequence shown here is derived from an EMBL/GenBank/DDBJ whole genome shotgun (WGS) entry which is preliminary data.</text>
</comment>
<dbReference type="NCBIfam" id="TIGR02776">
    <property type="entry name" value="NHEJ_ligase_prk"/>
    <property type="match status" value="1"/>
</dbReference>
<dbReference type="Gene3D" id="3.30.470.30">
    <property type="entry name" value="DNA ligase/mRNA capping enzyme"/>
    <property type="match status" value="1"/>
</dbReference>
<comment type="catalytic activity">
    <reaction evidence="20">
        <text>ATP + (deoxyribonucleotide)n-3'-hydroxyl + 5'-phospho-(deoxyribonucleotide)m = (deoxyribonucleotide)n+m + AMP + diphosphate.</text>
        <dbReference type="EC" id="6.5.1.1"/>
    </reaction>
</comment>
<keyword evidence="17" id="KW-0464">Manganese</keyword>
<dbReference type="InterPro" id="IPR012309">
    <property type="entry name" value="DNA_ligase_ATP-dep_C"/>
</dbReference>
<dbReference type="CDD" id="cd04862">
    <property type="entry name" value="PaeLigD_Pol_like"/>
    <property type="match status" value="1"/>
</dbReference>
<dbReference type="Gene3D" id="2.40.50.140">
    <property type="entry name" value="Nucleic acid-binding proteins"/>
    <property type="match status" value="1"/>
</dbReference>
<name>A0ABU0C5M2_9BRAD</name>
<evidence type="ECO:0000256" key="12">
    <source>
        <dbReference type="ARBA" id="ARBA00022840"/>
    </source>
</evidence>
<keyword evidence="5" id="KW-0548">Nucleotidyltransferase</keyword>
<dbReference type="InterPro" id="IPR014144">
    <property type="entry name" value="LigD_PE_domain"/>
</dbReference>
<dbReference type="InterPro" id="IPR014145">
    <property type="entry name" value="LigD_pol_dom"/>
</dbReference>
<keyword evidence="9" id="KW-0227">DNA damage</keyword>
<feature type="compositionally biased region" description="Basic and acidic residues" evidence="21">
    <location>
        <begin position="199"/>
        <end position="213"/>
    </location>
</feature>
<feature type="region of interest" description="Disordered" evidence="21">
    <location>
        <begin position="164"/>
        <end position="223"/>
    </location>
</feature>
<keyword evidence="15" id="KW-0233">DNA recombination</keyword>
<dbReference type="SUPFAM" id="SSF50249">
    <property type="entry name" value="Nucleic acid-binding proteins"/>
    <property type="match status" value="1"/>
</dbReference>
<dbReference type="EC" id="6.5.1.1" evidence="2"/>